<comment type="caution">
    <text evidence="1">The sequence shown here is derived from an EMBL/GenBank/DDBJ whole genome shotgun (WGS) entry which is preliminary data.</text>
</comment>
<accession>A0A0A0NV67</accession>
<gene>
    <name evidence="1" type="ORF">D3C57_144835</name>
</gene>
<dbReference type="STRING" id="1343740.M271_49940"/>
<name>A0A0A0NV67_STRRN</name>
<proteinExistence type="predicted"/>
<dbReference type="AlphaFoldDB" id="A0A0A0NV67"/>
<protein>
    <submittedName>
        <fullName evidence="1">Uncharacterized protein</fullName>
    </submittedName>
</protein>
<organism evidence="1 2">
    <name type="scientific">Streptomyces rapamycinicus (strain ATCC 29253 / DSM 41530 / NRRL 5491 / AYB-994)</name>
    <name type="common">Streptomyces hygroscopicus (strain ATCC 29253)</name>
    <dbReference type="NCBI Taxonomy" id="1343740"/>
    <lineage>
        <taxon>Bacteria</taxon>
        <taxon>Bacillati</taxon>
        <taxon>Actinomycetota</taxon>
        <taxon>Actinomycetes</taxon>
        <taxon>Kitasatosporales</taxon>
        <taxon>Streptomycetaceae</taxon>
        <taxon>Streptomyces</taxon>
        <taxon>Streptomyces violaceusniger group</taxon>
    </lineage>
</organism>
<sequence length="51" mass="5182">MTHTADLMAGYTAYTSAAELGAAVDEAPAYTPTLSITGTCMTPILTLVNGC</sequence>
<dbReference type="HOGENOM" id="CLU_3104495_0_0_11"/>
<dbReference type="NCBIfam" id="NF038146">
    <property type="entry name" value="LxmA_leader"/>
    <property type="match status" value="1"/>
</dbReference>
<dbReference type="Proteomes" id="UP000281594">
    <property type="component" value="Unassembled WGS sequence"/>
</dbReference>
<dbReference type="EMBL" id="QYCY01000004">
    <property type="protein sequence ID" value="RLV71812.1"/>
    <property type="molecule type" value="Genomic_DNA"/>
</dbReference>
<dbReference type="RefSeq" id="WP_020874828.1">
    <property type="nucleotide sequence ID" value="NC_022785.1"/>
</dbReference>
<evidence type="ECO:0000313" key="2">
    <source>
        <dbReference type="Proteomes" id="UP000281594"/>
    </source>
</evidence>
<dbReference type="InterPro" id="IPR049906">
    <property type="entry name" value="LxmA-like_leader"/>
</dbReference>
<dbReference type="KEGG" id="src:M271_49940"/>
<reference evidence="1 2" key="1">
    <citation type="journal article" date="2018" name="J. Biol. Chem.">
        <title>Discovery of the actinoplanic acid pathway in Streptomyces rapamycinicus reveals a genetically conserved synergism with rapamycin.</title>
        <authorList>
            <person name="Mrak P."/>
            <person name="Krastel P."/>
            <person name="Pivk Lukancic P."/>
            <person name="Tao J."/>
            <person name="Pistorius D."/>
            <person name="Moore C.M."/>
        </authorList>
    </citation>
    <scope>NUCLEOTIDE SEQUENCE [LARGE SCALE GENOMIC DNA]</scope>
    <source>
        <strain evidence="1 2">NRRL 5491</strain>
    </source>
</reference>
<evidence type="ECO:0000313" key="1">
    <source>
        <dbReference type="EMBL" id="RLV71812.1"/>
    </source>
</evidence>